<evidence type="ECO:0000256" key="7">
    <source>
        <dbReference type="HAMAP-Rule" id="MF_00083"/>
    </source>
</evidence>
<dbReference type="OrthoDB" id="9800507at2"/>
<feature type="site" description="Discriminates between blocked and unblocked aminoacyl-tRNA" evidence="7">
    <location>
        <position position="13"/>
    </location>
</feature>
<keyword evidence="7" id="KW-0963">Cytoplasm</keyword>
<accession>A0A4R3K0U7</accession>
<organism evidence="8 9">
    <name type="scientific">Sulfuritortus calidifontis</name>
    <dbReference type="NCBI Taxonomy" id="1914471"/>
    <lineage>
        <taxon>Bacteria</taxon>
        <taxon>Pseudomonadati</taxon>
        <taxon>Pseudomonadota</taxon>
        <taxon>Betaproteobacteria</taxon>
        <taxon>Nitrosomonadales</taxon>
        <taxon>Thiobacillaceae</taxon>
        <taxon>Sulfuritortus</taxon>
    </lineage>
</organism>
<dbReference type="CDD" id="cd00462">
    <property type="entry name" value="PTH"/>
    <property type="match status" value="1"/>
</dbReference>
<dbReference type="FunFam" id="3.40.50.1470:FF:000001">
    <property type="entry name" value="Peptidyl-tRNA hydrolase"/>
    <property type="match status" value="1"/>
</dbReference>
<evidence type="ECO:0000256" key="1">
    <source>
        <dbReference type="ARBA" id="ARBA00013260"/>
    </source>
</evidence>
<feature type="active site" description="Proton acceptor" evidence="7">
    <location>
        <position position="23"/>
    </location>
</feature>
<keyword evidence="3 7" id="KW-0378">Hydrolase</keyword>
<comment type="subunit">
    <text evidence="7">Monomer.</text>
</comment>
<comment type="function">
    <text evidence="7">Hydrolyzes ribosome-free peptidyl-tRNAs (with 1 or more amino acids incorporated), which drop off the ribosome during protein synthesis, or as a result of ribosome stalling.</text>
</comment>
<dbReference type="NCBIfam" id="TIGR00447">
    <property type="entry name" value="pth"/>
    <property type="match status" value="1"/>
</dbReference>
<dbReference type="GO" id="GO:0006515">
    <property type="term" value="P:protein quality control for misfolded or incompletely synthesized proteins"/>
    <property type="evidence" value="ECO:0007669"/>
    <property type="project" value="UniProtKB-UniRule"/>
</dbReference>
<comment type="similarity">
    <text evidence="5 7">Belongs to the PTH family.</text>
</comment>
<dbReference type="GO" id="GO:0000049">
    <property type="term" value="F:tRNA binding"/>
    <property type="evidence" value="ECO:0007669"/>
    <property type="project" value="UniProtKB-UniRule"/>
</dbReference>
<evidence type="ECO:0000256" key="5">
    <source>
        <dbReference type="ARBA" id="ARBA00038063"/>
    </source>
</evidence>
<keyword evidence="4 7" id="KW-0694">RNA-binding</keyword>
<dbReference type="HAMAP" id="MF_00083">
    <property type="entry name" value="Pept_tRNA_hydro_bact"/>
    <property type="match status" value="1"/>
</dbReference>
<dbReference type="Gene3D" id="3.40.50.1470">
    <property type="entry name" value="Peptidyl-tRNA hydrolase"/>
    <property type="match status" value="1"/>
</dbReference>
<evidence type="ECO:0000256" key="3">
    <source>
        <dbReference type="ARBA" id="ARBA00022801"/>
    </source>
</evidence>
<comment type="catalytic activity">
    <reaction evidence="7">
        <text>an N-acyl-L-alpha-aminoacyl-tRNA + H2O = an N-acyl-L-amino acid + a tRNA + H(+)</text>
        <dbReference type="Rhea" id="RHEA:54448"/>
        <dbReference type="Rhea" id="RHEA-COMP:10123"/>
        <dbReference type="Rhea" id="RHEA-COMP:13883"/>
        <dbReference type="ChEBI" id="CHEBI:15377"/>
        <dbReference type="ChEBI" id="CHEBI:15378"/>
        <dbReference type="ChEBI" id="CHEBI:59874"/>
        <dbReference type="ChEBI" id="CHEBI:78442"/>
        <dbReference type="ChEBI" id="CHEBI:138191"/>
        <dbReference type="EC" id="3.1.1.29"/>
    </reaction>
</comment>
<evidence type="ECO:0000313" key="8">
    <source>
        <dbReference type="EMBL" id="TCS73485.1"/>
    </source>
</evidence>
<dbReference type="EMBL" id="SLZY01000002">
    <property type="protein sequence ID" value="TCS73485.1"/>
    <property type="molecule type" value="Genomic_DNA"/>
</dbReference>
<feature type="site" description="Stabilizes the basic form of H active site to accept a proton" evidence="7">
    <location>
        <position position="96"/>
    </location>
</feature>
<dbReference type="PANTHER" id="PTHR17224">
    <property type="entry name" value="PEPTIDYL-TRNA HYDROLASE"/>
    <property type="match status" value="1"/>
</dbReference>
<feature type="binding site" evidence="7">
    <location>
        <position position="71"/>
    </location>
    <ligand>
        <name>tRNA</name>
        <dbReference type="ChEBI" id="CHEBI:17843"/>
    </ligand>
</feature>
<feature type="binding site" evidence="7">
    <location>
        <position position="18"/>
    </location>
    <ligand>
        <name>tRNA</name>
        <dbReference type="ChEBI" id="CHEBI:17843"/>
    </ligand>
</feature>
<dbReference type="GO" id="GO:0004045">
    <property type="term" value="F:peptidyl-tRNA hydrolase activity"/>
    <property type="evidence" value="ECO:0007669"/>
    <property type="project" value="UniProtKB-UniRule"/>
</dbReference>
<dbReference type="GO" id="GO:0005737">
    <property type="term" value="C:cytoplasm"/>
    <property type="evidence" value="ECO:0007669"/>
    <property type="project" value="UniProtKB-SubCell"/>
</dbReference>
<evidence type="ECO:0000313" key="9">
    <source>
        <dbReference type="Proteomes" id="UP000295135"/>
    </source>
</evidence>
<dbReference type="PANTHER" id="PTHR17224:SF1">
    <property type="entry name" value="PEPTIDYL-TRNA HYDROLASE"/>
    <property type="match status" value="1"/>
</dbReference>
<keyword evidence="9" id="KW-1185">Reference proteome</keyword>
<gene>
    <name evidence="7" type="primary">pth</name>
    <name evidence="8" type="ORF">EDC61_102263</name>
</gene>
<keyword evidence="2 7" id="KW-0820">tRNA-binding</keyword>
<protein>
    <recommendedName>
        <fullName evidence="6 7">Peptidyl-tRNA hydrolase</fullName>
        <shortName evidence="7">Pth</shortName>
        <ecNumber evidence="1 7">3.1.1.29</ecNumber>
    </recommendedName>
</protein>
<dbReference type="SUPFAM" id="SSF53178">
    <property type="entry name" value="Peptidyl-tRNA hydrolase-like"/>
    <property type="match status" value="1"/>
</dbReference>
<dbReference type="EC" id="3.1.1.29" evidence="1 7"/>
<dbReference type="PROSITE" id="PS01196">
    <property type="entry name" value="PEPT_TRNA_HYDROL_2"/>
    <property type="match status" value="1"/>
</dbReference>
<proteinExistence type="inferred from homology"/>
<reference evidence="8 9" key="1">
    <citation type="submission" date="2019-03" db="EMBL/GenBank/DDBJ databases">
        <title>Genomic Encyclopedia of Type Strains, Phase IV (KMG-IV): sequencing the most valuable type-strain genomes for metagenomic binning, comparative biology and taxonomic classification.</title>
        <authorList>
            <person name="Goeker M."/>
        </authorList>
    </citation>
    <scope>NUCLEOTIDE SEQUENCE [LARGE SCALE GENOMIC DNA]</scope>
    <source>
        <strain evidence="8 9">DSM 103923</strain>
    </source>
</reference>
<feature type="binding site" evidence="7">
    <location>
        <position position="117"/>
    </location>
    <ligand>
        <name>tRNA</name>
        <dbReference type="ChEBI" id="CHEBI:17843"/>
    </ligand>
</feature>
<dbReference type="InterPro" id="IPR018171">
    <property type="entry name" value="Pept_tRNA_hydro_CS"/>
</dbReference>
<dbReference type="Proteomes" id="UP000295135">
    <property type="component" value="Unassembled WGS sequence"/>
</dbReference>
<comment type="caution">
    <text evidence="8">The sequence shown here is derived from an EMBL/GenBank/DDBJ whole genome shotgun (WGS) entry which is preliminary data.</text>
</comment>
<name>A0A4R3K0U7_9PROT</name>
<comment type="subcellular location">
    <subcellularLocation>
        <location evidence="7">Cytoplasm</location>
    </subcellularLocation>
</comment>
<dbReference type="AlphaFoldDB" id="A0A4R3K0U7"/>
<sequence>MEAGIRLIVGLGNPGNEYADTRHNAGCWWLDRLASRHAGLFRSEAKFFGEVCRIQVSGNDLWLLKPTTYMNASGRAVAALANFYKIPVGQILVAHDELDLPPGALRLKLGGGHGGHNGVRDISTALGADYWRLRIGIGHPGDKSQVSDFVLHRPGRAEAELIEGAIDRAVPVLPALLKGEFDLAMRRLNIRPKPEKKVVTEE</sequence>
<evidence type="ECO:0000256" key="6">
    <source>
        <dbReference type="ARBA" id="ARBA00050038"/>
    </source>
</evidence>
<dbReference type="RefSeq" id="WP_126458927.1">
    <property type="nucleotide sequence ID" value="NZ_AP018721.1"/>
</dbReference>
<feature type="binding site" evidence="7">
    <location>
        <position position="69"/>
    </location>
    <ligand>
        <name>tRNA</name>
        <dbReference type="ChEBI" id="CHEBI:17843"/>
    </ligand>
</feature>
<dbReference type="Pfam" id="PF01195">
    <property type="entry name" value="Pept_tRNA_hydro"/>
    <property type="match status" value="1"/>
</dbReference>
<comment type="function">
    <text evidence="7">Catalyzes the release of premature peptidyl moieties from peptidyl-tRNA molecules trapped in stalled 50S ribosomal subunits, and thus maintains levels of free tRNAs and 50S ribosomes.</text>
</comment>
<evidence type="ECO:0000256" key="2">
    <source>
        <dbReference type="ARBA" id="ARBA00022555"/>
    </source>
</evidence>
<dbReference type="InterPro" id="IPR036416">
    <property type="entry name" value="Pept_tRNA_hydro_sf"/>
</dbReference>
<dbReference type="GO" id="GO:0072344">
    <property type="term" value="P:rescue of stalled ribosome"/>
    <property type="evidence" value="ECO:0007669"/>
    <property type="project" value="UniProtKB-UniRule"/>
</dbReference>
<dbReference type="InterPro" id="IPR001328">
    <property type="entry name" value="Pept_tRNA_hydro"/>
</dbReference>
<evidence type="ECO:0000256" key="4">
    <source>
        <dbReference type="ARBA" id="ARBA00022884"/>
    </source>
</evidence>